<dbReference type="GO" id="GO:0016853">
    <property type="term" value="F:isomerase activity"/>
    <property type="evidence" value="ECO:0007669"/>
    <property type="project" value="UniProtKB-KW"/>
</dbReference>
<proteinExistence type="inferred from homology"/>
<evidence type="ECO:0000256" key="1">
    <source>
        <dbReference type="ARBA" id="ARBA00005254"/>
    </source>
</evidence>
<keyword evidence="2" id="KW-0413">Isomerase</keyword>
<evidence type="ECO:0000313" key="2">
    <source>
        <dbReference type="EMBL" id="RCX08559.1"/>
    </source>
</evidence>
<dbReference type="Gene3D" id="3.90.226.10">
    <property type="entry name" value="2-enoyl-CoA Hydratase, Chain A, domain 1"/>
    <property type="match status" value="1"/>
</dbReference>
<name>A0A369AGT3_9BURK</name>
<reference evidence="2 3" key="1">
    <citation type="submission" date="2018-07" db="EMBL/GenBank/DDBJ databases">
        <title>Genomic Encyclopedia of Type Strains, Phase IV (KMG-IV): sequencing the most valuable type-strain genomes for metagenomic binning, comparative biology and taxonomic classification.</title>
        <authorList>
            <person name="Goeker M."/>
        </authorList>
    </citation>
    <scope>NUCLEOTIDE SEQUENCE [LARGE SCALE GENOMIC DNA]</scope>
    <source>
        <strain evidence="2 3">DSM 100911</strain>
    </source>
</reference>
<evidence type="ECO:0000313" key="3">
    <source>
        <dbReference type="Proteomes" id="UP000252174"/>
    </source>
</evidence>
<dbReference type="InterPro" id="IPR029045">
    <property type="entry name" value="ClpP/crotonase-like_dom_sf"/>
</dbReference>
<dbReference type="Gene3D" id="1.10.12.10">
    <property type="entry name" value="Lyase 2-enoyl-coa Hydratase, Chain A, domain 2"/>
    <property type="match status" value="1"/>
</dbReference>
<dbReference type="RefSeq" id="WP_114483838.1">
    <property type="nucleotide sequence ID" value="NZ_QPJU01000008.1"/>
</dbReference>
<gene>
    <name evidence="2" type="ORF">DFR45_10859</name>
</gene>
<comment type="caution">
    <text evidence="2">The sequence shown here is derived from an EMBL/GenBank/DDBJ whole genome shotgun (WGS) entry which is preliminary data.</text>
</comment>
<dbReference type="SUPFAM" id="SSF52096">
    <property type="entry name" value="ClpP/crotonase"/>
    <property type="match status" value="1"/>
</dbReference>
<keyword evidence="3" id="KW-1185">Reference proteome</keyword>
<dbReference type="AlphaFoldDB" id="A0A369AGT3"/>
<organism evidence="2 3">
    <name type="scientific">Extensimonas vulgaris</name>
    <dbReference type="NCBI Taxonomy" id="1031594"/>
    <lineage>
        <taxon>Bacteria</taxon>
        <taxon>Pseudomonadati</taxon>
        <taxon>Pseudomonadota</taxon>
        <taxon>Betaproteobacteria</taxon>
        <taxon>Burkholderiales</taxon>
        <taxon>Comamonadaceae</taxon>
        <taxon>Extensimonas</taxon>
    </lineage>
</organism>
<protein>
    <submittedName>
        <fullName evidence="2">2-(1,2-epoxy-1,2-dihydrophenyl)acetyl-CoA isomerase</fullName>
    </submittedName>
</protein>
<dbReference type="InterPro" id="IPR001753">
    <property type="entry name" value="Enoyl-CoA_hydra/iso"/>
</dbReference>
<dbReference type="OrthoDB" id="5291143at2"/>
<dbReference type="EMBL" id="QPJU01000008">
    <property type="protein sequence ID" value="RCX08559.1"/>
    <property type="molecule type" value="Genomic_DNA"/>
</dbReference>
<dbReference type="PANTHER" id="PTHR43459">
    <property type="entry name" value="ENOYL-COA HYDRATASE"/>
    <property type="match status" value="1"/>
</dbReference>
<dbReference type="Proteomes" id="UP000252174">
    <property type="component" value="Unassembled WGS sequence"/>
</dbReference>
<dbReference type="CDD" id="cd06558">
    <property type="entry name" value="crotonase-like"/>
    <property type="match status" value="1"/>
</dbReference>
<accession>A0A369AGT3</accession>
<dbReference type="Pfam" id="PF00378">
    <property type="entry name" value="ECH_1"/>
    <property type="match status" value="1"/>
</dbReference>
<comment type="similarity">
    <text evidence="1">Belongs to the enoyl-CoA hydratase/isomerase family.</text>
</comment>
<sequence length="256" mass="27382">MTIRIETEGGVAKVTIDNPAQKNALTNDMKLQLLDAFRGFADDDAVRAVVLTGAGNAFCAGSDVSSMGKADIRGGRHRLHVAHSMLRAMVHLEKPILAAVRGPAVGVGWSLAMACDYILASPQARFGQVFKKVGLAPDGGSVFLLSQYVGVLRAKELVLSGRMLSGEEAAKLDLVTELVEDERLEARAMELASDWAQSATLALGMGKCMFVGAAGVNFDTFLELESHVQNQLLVTLDHKEGVKAFLEKRPPKFTGS</sequence>
<dbReference type="PANTHER" id="PTHR43459:SF1">
    <property type="entry name" value="EG:BACN32G11.4 PROTEIN"/>
    <property type="match status" value="1"/>
</dbReference>
<dbReference type="InterPro" id="IPR014748">
    <property type="entry name" value="Enoyl-CoA_hydra_C"/>
</dbReference>